<dbReference type="EMBL" id="CP023445">
    <property type="protein sequence ID" value="ATE51883.1"/>
    <property type="molecule type" value="Genomic_DNA"/>
</dbReference>
<evidence type="ECO:0000256" key="3">
    <source>
        <dbReference type="ARBA" id="ARBA00022679"/>
    </source>
</evidence>
<evidence type="ECO:0000256" key="1">
    <source>
        <dbReference type="ARBA" id="ARBA00012513"/>
    </source>
</evidence>
<dbReference type="GO" id="GO:0004674">
    <property type="term" value="F:protein serine/threonine kinase activity"/>
    <property type="evidence" value="ECO:0007669"/>
    <property type="project" value="UniProtKB-KW"/>
</dbReference>
<dbReference type="Pfam" id="PF00069">
    <property type="entry name" value="Pkinase"/>
    <property type="match status" value="1"/>
</dbReference>
<keyword evidence="2 15" id="KW-0723">Serine/threonine-protein kinase</keyword>
<dbReference type="SMART" id="SM00740">
    <property type="entry name" value="PASTA"/>
    <property type="match status" value="4"/>
</dbReference>
<dbReference type="GO" id="GO:0045717">
    <property type="term" value="P:negative regulation of fatty acid biosynthetic process"/>
    <property type="evidence" value="ECO:0007669"/>
    <property type="project" value="UniProtKB-ARBA"/>
</dbReference>
<feature type="region of interest" description="Disordered" evidence="11">
    <location>
        <begin position="297"/>
        <end position="341"/>
    </location>
</feature>
<feature type="domain" description="Protein kinase" evidence="13">
    <location>
        <begin position="11"/>
        <end position="274"/>
    </location>
</feature>
<reference evidence="15" key="1">
    <citation type="submission" date="2017-09" db="EMBL/GenBank/DDBJ databases">
        <title>Complete Genome Sequence of ansamitocin-producing Bacterium Actinosynnema pretiosum X47.</title>
        <authorList>
            <person name="Cao G."/>
            <person name="Zong G."/>
            <person name="Zhong C."/>
            <person name="Fu J."/>
        </authorList>
    </citation>
    <scope>NUCLEOTIDE SEQUENCE [LARGE SCALE GENOMIC DNA]</scope>
    <source>
        <strain evidence="15">X47</strain>
    </source>
</reference>
<dbReference type="PROSITE" id="PS00108">
    <property type="entry name" value="PROTEIN_KINASE_ST"/>
    <property type="match status" value="1"/>
</dbReference>
<dbReference type="Gene3D" id="3.30.10.20">
    <property type="match status" value="4"/>
</dbReference>
<evidence type="ECO:0000256" key="11">
    <source>
        <dbReference type="SAM" id="MobiDB-lite"/>
    </source>
</evidence>
<dbReference type="FunFam" id="1.10.510.10:FF:000021">
    <property type="entry name" value="Serine/threonine protein kinase"/>
    <property type="match status" value="1"/>
</dbReference>
<keyword evidence="5 10" id="KW-0547">Nucleotide-binding</keyword>
<evidence type="ECO:0000256" key="2">
    <source>
        <dbReference type="ARBA" id="ARBA00022527"/>
    </source>
</evidence>
<organism evidence="15 16">
    <name type="scientific">Actinosynnema pretiosum</name>
    <dbReference type="NCBI Taxonomy" id="42197"/>
    <lineage>
        <taxon>Bacteria</taxon>
        <taxon>Bacillati</taxon>
        <taxon>Actinomycetota</taxon>
        <taxon>Actinomycetes</taxon>
        <taxon>Pseudonocardiales</taxon>
        <taxon>Pseudonocardiaceae</taxon>
        <taxon>Actinosynnema</taxon>
    </lineage>
</organism>
<comment type="catalytic activity">
    <reaction evidence="9">
        <text>L-seryl-[protein] + ATP = O-phospho-L-seryl-[protein] + ADP + H(+)</text>
        <dbReference type="Rhea" id="RHEA:17989"/>
        <dbReference type="Rhea" id="RHEA-COMP:9863"/>
        <dbReference type="Rhea" id="RHEA-COMP:11604"/>
        <dbReference type="ChEBI" id="CHEBI:15378"/>
        <dbReference type="ChEBI" id="CHEBI:29999"/>
        <dbReference type="ChEBI" id="CHEBI:30616"/>
        <dbReference type="ChEBI" id="CHEBI:83421"/>
        <dbReference type="ChEBI" id="CHEBI:456216"/>
        <dbReference type="EC" id="2.7.11.1"/>
    </reaction>
</comment>
<evidence type="ECO:0000256" key="9">
    <source>
        <dbReference type="ARBA" id="ARBA00048679"/>
    </source>
</evidence>
<sequence>MSTPRLLSNRYELGETLGYGGMSEVHKGKDVRLSRDVAIKVLRADLARDAQFQERFRREAQNSAALNHPAIVAVYDTGETETQYGPLPYIVMEYVDGRTLRDIVKTQGPLSNKRAMEVMADVSAALDFSHRHGIVHRDVKPANVMITRSGAVKVMDFGIARAVHDGQAAVTQTAAVIGTAQYLSPEQAKGEAVDGRSDVYASGCVLFELLTGEPPFTGDSPVAVAYQHVREEPKSPSSLNPKVSPALDSIVLKAMAKGPANRYQSAAELRADLVRVLSGQRPSAPVVMTSEERTALLDQQSPSAPARTEAVQTTSGGGRHRQSAVRERERERDREDTGNYSAALEEERERLAARRRMWMITIVALLCAGVLALAIWITTSLLGSTESSGGDPKQVTVPTLVGKSSSEARSALSDAGLEINLQLVPCQPGSQPKCDPAKDVDRVLETSPASGKSVDRNSKITVMVGTNPDDIEVPDLTGLSVADAQAKLGEDWKLDTNQERVETSDPAKVDKVVEQNPMHGTKAPKGTTITIKIGKEPEAVTLSNVIGVQEDDARASLEQSGFKVQVKQVDSATDAGQVIAQDPGAGRVEKGSTVTLSVSKGNMVSMPDLRGMTETEAKAALRLLQWNGDLQTSKTPVSDLSQDRKVQSQQTSPGSAITKAQRITVVVGEFRPGASSAPPSN</sequence>
<keyword evidence="6 15" id="KW-0418">Kinase</keyword>
<keyword evidence="12" id="KW-1133">Transmembrane helix</keyword>
<dbReference type="SUPFAM" id="SSF56112">
    <property type="entry name" value="Protein kinase-like (PK-like)"/>
    <property type="match status" value="1"/>
</dbReference>
<keyword evidence="4" id="KW-0677">Repeat</keyword>
<name>A0A290YYS1_9PSEU</name>
<evidence type="ECO:0000259" key="14">
    <source>
        <dbReference type="PROSITE" id="PS51178"/>
    </source>
</evidence>
<dbReference type="NCBIfam" id="NF033483">
    <property type="entry name" value="PknB_PASTA_kin"/>
    <property type="match status" value="1"/>
</dbReference>
<comment type="catalytic activity">
    <reaction evidence="8">
        <text>L-threonyl-[protein] + ATP = O-phospho-L-threonyl-[protein] + ADP + H(+)</text>
        <dbReference type="Rhea" id="RHEA:46608"/>
        <dbReference type="Rhea" id="RHEA-COMP:11060"/>
        <dbReference type="Rhea" id="RHEA-COMP:11605"/>
        <dbReference type="ChEBI" id="CHEBI:15378"/>
        <dbReference type="ChEBI" id="CHEBI:30013"/>
        <dbReference type="ChEBI" id="CHEBI:30616"/>
        <dbReference type="ChEBI" id="CHEBI:61977"/>
        <dbReference type="ChEBI" id="CHEBI:456216"/>
        <dbReference type="EC" id="2.7.11.1"/>
    </reaction>
</comment>
<dbReference type="EC" id="2.7.11.1" evidence="1"/>
<evidence type="ECO:0000259" key="13">
    <source>
        <dbReference type="PROSITE" id="PS50011"/>
    </source>
</evidence>
<accession>A0A290YYS1</accession>
<keyword evidence="12" id="KW-0812">Transmembrane</keyword>
<evidence type="ECO:0000313" key="15">
    <source>
        <dbReference type="EMBL" id="ATE51883.1"/>
    </source>
</evidence>
<evidence type="ECO:0000256" key="7">
    <source>
        <dbReference type="ARBA" id="ARBA00022840"/>
    </source>
</evidence>
<proteinExistence type="predicted"/>
<evidence type="ECO:0000256" key="4">
    <source>
        <dbReference type="ARBA" id="ARBA00022737"/>
    </source>
</evidence>
<dbReference type="SMART" id="SM00220">
    <property type="entry name" value="S_TKc"/>
    <property type="match status" value="1"/>
</dbReference>
<gene>
    <name evidence="15" type="ORF">CNX65_00110</name>
</gene>
<dbReference type="RefSeq" id="WP_096490936.1">
    <property type="nucleotide sequence ID" value="NZ_CP023445.1"/>
</dbReference>
<dbReference type="KEGG" id="apre:CNX65_00110"/>
<feature type="binding site" evidence="10">
    <location>
        <position position="40"/>
    </location>
    <ligand>
        <name>ATP</name>
        <dbReference type="ChEBI" id="CHEBI:30616"/>
    </ligand>
</feature>
<dbReference type="PANTHER" id="PTHR43289:SF6">
    <property type="entry name" value="SERINE_THREONINE-PROTEIN KINASE NEKL-3"/>
    <property type="match status" value="1"/>
</dbReference>
<feature type="compositionally biased region" description="Basic and acidic residues" evidence="11">
    <location>
        <begin position="324"/>
        <end position="337"/>
    </location>
</feature>
<dbReference type="Pfam" id="PF03793">
    <property type="entry name" value="PASTA"/>
    <property type="match status" value="4"/>
</dbReference>
<feature type="domain" description="PASTA" evidence="14">
    <location>
        <begin position="467"/>
        <end position="535"/>
    </location>
</feature>
<keyword evidence="7 10" id="KW-0067">ATP-binding</keyword>
<dbReference type="FunFam" id="3.30.200.20:FF:000035">
    <property type="entry name" value="Serine/threonine protein kinase Stk1"/>
    <property type="match status" value="1"/>
</dbReference>
<dbReference type="CDD" id="cd06577">
    <property type="entry name" value="PASTA_pknB"/>
    <property type="match status" value="4"/>
</dbReference>
<dbReference type="PROSITE" id="PS51178">
    <property type="entry name" value="PASTA"/>
    <property type="match status" value="4"/>
</dbReference>
<dbReference type="AlphaFoldDB" id="A0A290YYS1"/>
<evidence type="ECO:0000256" key="6">
    <source>
        <dbReference type="ARBA" id="ARBA00022777"/>
    </source>
</evidence>
<protein>
    <recommendedName>
        <fullName evidence="1">non-specific serine/threonine protein kinase</fullName>
        <ecNumber evidence="1">2.7.11.1</ecNumber>
    </recommendedName>
</protein>
<dbReference type="InterPro" id="IPR000719">
    <property type="entry name" value="Prot_kinase_dom"/>
</dbReference>
<keyword evidence="3" id="KW-0808">Transferase</keyword>
<dbReference type="InterPro" id="IPR008271">
    <property type="entry name" value="Ser/Thr_kinase_AS"/>
</dbReference>
<feature type="domain" description="PASTA" evidence="14">
    <location>
        <begin position="391"/>
        <end position="466"/>
    </location>
</feature>
<keyword evidence="16" id="KW-1185">Reference proteome</keyword>
<dbReference type="InterPro" id="IPR005543">
    <property type="entry name" value="PASTA_dom"/>
</dbReference>
<feature type="domain" description="PASTA" evidence="14">
    <location>
        <begin position="601"/>
        <end position="669"/>
    </location>
</feature>
<dbReference type="GO" id="GO:0005524">
    <property type="term" value="F:ATP binding"/>
    <property type="evidence" value="ECO:0007669"/>
    <property type="project" value="UniProtKB-UniRule"/>
</dbReference>
<dbReference type="InterPro" id="IPR011009">
    <property type="entry name" value="Kinase-like_dom_sf"/>
</dbReference>
<evidence type="ECO:0000313" key="16">
    <source>
        <dbReference type="Proteomes" id="UP000218505"/>
    </source>
</evidence>
<feature type="transmembrane region" description="Helical" evidence="12">
    <location>
        <begin position="357"/>
        <end position="377"/>
    </location>
</feature>
<dbReference type="PROSITE" id="PS50011">
    <property type="entry name" value="PROTEIN_KINASE_DOM"/>
    <property type="match status" value="1"/>
</dbReference>
<evidence type="ECO:0000256" key="5">
    <source>
        <dbReference type="ARBA" id="ARBA00022741"/>
    </source>
</evidence>
<dbReference type="PANTHER" id="PTHR43289">
    <property type="entry name" value="MITOGEN-ACTIVATED PROTEIN KINASE KINASE KINASE 20-RELATED"/>
    <property type="match status" value="1"/>
</dbReference>
<feature type="region of interest" description="Disordered" evidence="11">
    <location>
        <begin position="633"/>
        <end position="661"/>
    </location>
</feature>
<dbReference type="Proteomes" id="UP000218505">
    <property type="component" value="Chromosome"/>
</dbReference>
<dbReference type="Gene3D" id="1.10.510.10">
    <property type="entry name" value="Transferase(Phosphotransferase) domain 1"/>
    <property type="match status" value="1"/>
</dbReference>
<evidence type="ECO:0000256" key="8">
    <source>
        <dbReference type="ARBA" id="ARBA00047899"/>
    </source>
</evidence>
<dbReference type="Gene3D" id="3.30.200.20">
    <property type="entry name" value="Phosphorylase Kinase, domain 1"/>
    <property type="match status" value="1"/>
</dbReference>
<dbReference type="PROSITE" id="PS00107">
    <property type="entry name" value="PROTEIN_KINASE_ATP"/>
    <property type="match status" value="1"/>
</dbReference>
<dbReference type="CDD" id="cd14014">
    <property type="entry name" value="STKc_PknB_like"/>
    <property type="match status" value="1"/>
</dbReference>
<evidence type="ECO:0000256" key="10">
    <source>
        <dbReference type="PROSITE-ProRule" id="PRU10141"/>
    </source>
</evidence>
<keyword evidence="12" id="KW-0472">Membrane</keyword>
<evidence type="ECO:0000256" key="12">
    <source>
        <dbReference type="SAM" id="Phobius"/>
    </source>
</evidence>
<dbReference type="InterPro" id="IPR017441">
    <property type="entry name" value="Protein_kinase_ATP_BS"/>
</dbReference>
<feature type="domain" description="PASTA" evidence="14">
    <location>
        <begin position="536"/>
        <end position="600"/>
    </location>
</feature>